<dbReference type="CDD" id="cd01651">
    <property type="entry name" value="RT_G2_intron"/>
    <property type="match status" value="1"/>
</dbReference>
<dbReference type="PANTHER" id="PTHR34047">
    <property type="entry name" value="NUCLEAR INTRON MATURASE 1, MITOCHONDRIAL-RELATED"/>
    <property type="match status" value="1"/>
</dbReference>
<evidence type="ECO:0000259" key="1">
    <source>
        <dbReference type="PROSITE" id="PS50878"/>
    </source>
</evidence>
<dbReference type="PROSITE" id="PS50878">
    <property type="entry name" value="RT_POL"/>
    <property type="match status" value="1"/>
</dbReference>
<dbReference type="GO" id="GO:0006397">
    <property type="term" value="P:mRNA processing"/>
    <property type="evidence" value="ECO:0007669"/>
    <property type="project" value="InterPro"/>
</dbReference>
<dbReference type="RefSeq" id="WP_149404738.1">
    <property type="nucleotide sequence ID" value="NZ_BIXY01000181.1"/>
</dbReference>
<dbReference type="OrthoDB" id="140258at2"/>
<dbReference type="EMBL" id="BIXY01000181">
    <property type="protein sequence ID" value="GCF11949.1"/>
    <property type="molecule type" value="Genomic_DNA"/>
</dbReference>
<feature type="domain" description="Reverse transcriptase" evidence="1">
    <location>
        <begin position="68"/>
        <end position="353"/>
    </location>
</feature>
<dbReference type="InterPro" id="IPR000477">
    <property type="entry name" value="RT_dom"/>
</dbReference>
<dbReference type="Proteomes" id="UP000322530">
    <property type="component" value="Unassembled WGS sequence"/>
</dbReference>
<comment type="caution">
    <text evidence="2">The sequence shown here is derived from an EMBL/GenBank/DDBJ whole genome shotgun (WGS) entry which is preliminary data.</text>
</comment>
<evidence type="ECO:0000313" key="3">
    <source>
        <dbReference type="Proteomes" id="UP000322530"/>
    </source>
</evidence>
<organism evidence="2 3">
    <name type="scientific">Dictyobacter arantiisoli</name>
    <dbReference type="NCBI Taxonomy" id="2014874"/>
    <lineage>
        <taxon>Bacteria</taxon>
        <taxon>Bacillati</taxon>
        <taxon>Chloroflexota</taxon>
        <taxon>Ktedonobacteria</taxon>
        <taxon>Ktedonobacterales</taxon>
        <taxon>Dictyobacteraceae</taxon>
        <taxon>Dictyobacter</taxon>
    </lineage>
</organism>
<dbReference type="InterPro" id="IPR049030">
    <property type="entry name" value="AI2M-like_HNH"/>
</dbReference>
<sequence length="586" mass="68229">MRHSTTVLGMLHDRGRRGVGVDDLYRQLYNPSLYLRAYARLYAHPGAMTKGATDETVDAMSLNKIHQSIELLKHERFQWTPVRRTYIAKKNGKLRPLGLPTWTDKLLQEVIRSLLEAYYEPTFSDTSHGFRPGRGCHTALSQMQRTWTGTHWFLEGDIKACFDQLDHTVMLNILAEKIHDNRFLRLIKELLQAGYLEEWRYHCTLSGSPQGGVVSPLLSNIYLDKLDHYIETELLPSSTQGEERQSNLAYKRLTQRAYVARQKGEYQQAQAMVRLAQMLPRGDPFDPTYRRLRYVRYADDILFGFAGPKCEVEAIKSQLSQFLRETLKLELSQEKTLITQATTQPARFLGYEITVFHRNDQFGARKRRTLNGSVRLRIPADVVERKRAQYKQGGKPLRRMTLAPRSDYTILNTYQAEYRGLVQYYQLADNLRWLTRVHWDMQQSLLHTLAMKFRRSKMAMVRRYRSTTVTPQGTRVCLKVTQERKGKKPLVATFGGIPLKRKKEAILVDHPSVPIRYERKEVIKRLMAATCELCGMREENSVVHHVRKLAELEHLGKERPYWAQVMLKRRRKTLIVCPSCHALIHS</sequence>
<dbReference type="SUPFAM" id="SSF56672">
    <property type="entry name" value="DNA/RNA polymerases"/>
    <property type="match status" value="1"/>
</dbReference>
<proteinExistence type="predicted"/>
<evidence type="ECO:0000313" key="2">
    <source>
        <dbReference type="EMBL" id="GCF11949.1"/>
    </source>
</evidence>
<dbReference type="AlphaFoldDB" id="A0A5A5TLE1"/>
<dbReference type="InterPro" id="IPR043502">
    <property type="entry name" value="DNA/RNA_pol_sf"/>
</dbReference>
<dbReference type="Pfam" id="PF00078">
    <property type="entry name" value="RVT_1"/>
    <property type="match status" value="1"/>
</dbReference>
<name>A0A5A5TLE1_9CHLR</name>
<reference evidence="2 3" key="1">
    <citation type="submission" date="2019-01" db="EMBL/GenBank/DDBJ databases">
        <title>Draft genome sequence of Dictyobacter sp. Uno17.</title>
        <authorList>
            <person name="Wang C.M."/>
            <person name="Zheng Y."/>
            <person name="Sakai Y."/>
            <person name="Abe K."/>
            <person name="Yokota A."/>
            <person name="Yabe S."/>
        </authorList>
    </citation>
    <scope>NUCLEOTIDE SEQUENCE [LARGE SCALE GENOMIC DNA]</scope>
    <source>
        <strain evidence="2 3">Uno17</strain>
    </source>
</reference>
<gene>
    <name evidence="2" type="ORF">KDI_55130</name>
</gene>
<dbReference type="PANTHER" id="PTHR34047:SF8">
    <property type="entry name" value="PROTEIN YKFC"/>
    <property type="match status" value="1"/>
</dbReference>
<keyword evidence="3" id="KW-1185">Reference proteome</keyword>
<protein>
    <submittedName>
        <fullName evidence="2">Maturase</fullName>
    </submittedName>
</protein>
<dbReference type="InterPro" id="IPR024937">
    <property type="entry name" value="Domain_X"/>
</dbReference>
<dbReference type="Pfam" id="PF01348">
    <property type="entry name" value="Intron_maturas2"/>
    <property type="match status" value="1"/>
</dbReference>
<accession>A0A5A5TLE1</accession>
<dbReference type="InterPro" id="IPR051083">
    <property type="entry name" value="GrpII_Intron_Splice-Mob/Def"/>
</dbReference>
<dbReference type="Pfam" id="PF21368">
    <property type="entry name" value="AI2M-like_HNH"/>
    <property type="match status" value="1"/>
</dbReference>